<dbReference type="AlphaFoldDB" id="A0A1H7FJ39"/>
<keyword evidence="3" id="KW-1185">Reference proteome</keyword>
<gene>
    <name evidence="2" type="ORF">SAMN04515666_10164</name>
</gene>
<keyword evidence="1" id="KW-0472">Membrane</keyword>
<feature type="transmembrane region" description="Helical" evidence="1">
    <location>
        <begin position="21"/>
        <end position="42"/>
    </location>
</feature>
<proteinExistence type="predicted"/>
<keyword evidence="1" id="KW-0812">Transmembrane</keyword>
<dbReference type="EMBL" id="FOAN01000001">
    <property type="protein sequence ID" value="SEK25804.1"/>
    <property type="molecule type" value="Genomic_DNA"/>
</dbReference>
<evidence type="ECO:0000256" key="1">
    <source>
        <dbReference type="SAM" id="Phobius"/>
    </source>
</evidence>
<evidence type="ECO:0000313" key="3">
    <source>
        <dbReference type="Proteomes" id="UP000199664"/>
    </source>
</evidence>
<organism evidence="2 3">
    <name type="scientific">Bosea lupini</name>
    <dbReference type="NCBI Taxonomy" id="1036779"/>
    <lineage>
        <taxon>Bacteria</taxon>
        <taxon>Pseudomonadati</taxon>
        <taxon>Pseudomonadota</taxon>
        <taxon>Alphaproteobacteria</taxon>
        <taxon>Hyphomicrobiales</taxon>
        <taxon>Boseaceae</taxon>
        <taxon>Bosea</taxon>
    </lineage>
</organism>
<name>A0A1H7FJ39_9HYPH</name>
<protein>
    <submittedName>
        <fullName evidence="2">Uncharacterized protein</fullName>
    </submittedName>
</protein>
<sequence>MRPPAAPTIAIVPALYWLRSVMAALAGFVAVLVLALLADQLLRSLGLPPPAAQLTPELGRQALAAWLRAGCLLLGGLLARAALARRA</sequence>
<reference evidence="3" key="1">
    <citation type="submission" date="2016-10" db="EMBL/GenBank/DDBJ databases">
        <authorList>
            <person name="Varghese N."/>
            <person name="Submissions S."/>
        </authorList>
    </citation>
    <scope>NUCLEOTIDE SEQUENCE [LARGE SCALE GENOMIC DNA]</scope>
    <source>
        <strain evidence="3">LMG 26383,CCUG 61248,R- 45681</strain>
    </source>
</reference>
<dbReference type="Proteomes" id="UP000199664">
    <property type="component" value="Unassembled WGS sequence"/>
</dbReference>
<keyword evidence="1" id="KW-1133">Transmembrane helix</keyword>
<evidence type="ECO:0000313" key="2">
    <source>
        <dbReference type="EMBL" id="SEK25804.1"/>
    </source>
</evidence>
<accession>A0A1H7FJ39</accession>
<dbReference type="RefSeq" id="WP_143079618.1">
    <property type="nucleotide sequence ID" value="NZ_FOAN01000001.1"/>
</dbReference>
<feature type="transmembrane region" description="Helical" evidence="1">
    <location>
        <begin position="62"/>
        <end position="83"/>
    </location>
</feature>